<dbReference type="Proteomes" id="UP000076154">
    <property type="component" value="Unassembled WGS sequence"/>
</dbReference>
<dbReference type="STRING" id="39966.A0A369JV04"/>
<feature type="compositionally biased region" description="Acidic residues" evidence="1">
    <location>
        <begin position="275"/>
        <end position="291"/>
    </location>
</feature>
<protein>
    <submittedName>
        <fullName evidence="2">Uncharacterized protein</fullName>
    </submittedName>
</protein>
<reference evidence="2" key="1">
    <citation type="submission" date="2018-04" db="EMBL/GenBank/DDBJ databases">
        <title>Whole genome sequencing of Hypsizygus marmoreus.</title>
        <authorList>
            <person name="Choi I.-G."/>
            <person name="Min B."/>
            <person name="Kim J.-G."/>
            <person name="Kim S."/>
            <person name="Oh Y.-L."/>
            <person name="Kong W.-S."/>
            <person name="Park H."/>
            <person name="Jeong J."/>
            <person name="Song E.-S."/>
        </authorList>
    </citation>
    <scope>NUCLEOTIDE SEQUENCE [LARGE SCALE GENOMIC DNA]</scope>
    <source>
        <strain evidence="2">51987-8</strain>
    </source>
</reference>
<proteinExistence type="predicted"/>
<gene>
    <name evidence="2" type="ORF">Hypma_006935</name>
</gene>
<sequence length="488" mass="55091">MCVAWDSEPFPKKSRSPYETEALCLTEVQVRKELADEEGARQAMGTPPLHETSASAFLVLGLELEESQRRLQKIAKTTEAPASLRQGASLSEQCNVLRTKIHGWEQLHSVYMPGLLQYRTELERTTSTATPDNPEDWDLWLPSQIQSSRRTAVCTAGLDGLRHVLWMKTRMIQFKNKNVRGQRDGTRSRAVIDRVHEHARAFAAKYRVARAAKMSLVGPDTPDSWTEVLLPLLDADIRAYTDPDRIRRGPGRRGTIEDEDLGRNLGASQVGTGVEENDIGEGEDDMDEGDDSTAAAGDVQRAEGIQLIPEERTRRDGTGETRRTLSWIWRTGRVQLDRGSGENDDILWAEWAKSRSRAHRAKEEVMLLREEMRRVLVFLHWRSNWWRERAGWRVEGIPAATAEGIKVYALEQATLQDSLSESFRAIWRRLLEEGVDEYRAELNGGGDDDEPDNDDNDDPNADDDDKDEEGDKQGAGENGSATIEEEEL</sequence>
<dbReference type="AlphaFoldDB" id="A0A369JV04"/>
<dbReference type="OrthoDB" id="3232711at2759"/>
<organism evidence="2 3">
    <name type="scientific">Hypsizygus marmoreus</name>
    <name type="common">White beech mushroom</name>
    <name type="synonym">Agaricus marmoreus</name>
    <dbReference type="NCBI Taxonomy" id="39966"/>
    <lineage>
        <taxon>Eukaryota</taxon>
        <taxon>Fungi</taxon>
        <taxon>Dikarya</taxon>
        <taxon>Basidiomycota</taxon>
        <taxon>Agaricomycotina</taxon>
        <taxon>Agaricomycetes</taxon>
        <taxon>Agaricomycetidae</taxon>
        <taxon>Agaricales</taxon>
        <taxon>Tricholomatineae</taxon>
        <taxon>Lyophyllaceae</taxon>
        <taxon>Hypsizygus</taxon>
    </lineage>
</organism>
<evidence type="ECO:0000313" key="2">
    <source>
        <dbReference type="EMBL" id="RDB26169.1"/>
    </source>
</evidence>
<evidence type="ECO:0000313" key="3">
    <source>
        <dbReference type="Proteomes" id="UP000076154"/>
    </source>
</evidence>
<dbReference type="EMBL" id="LUEZ02000040">
    <property type="protein sequence ID" value="RDB26169.1"/>
    <property type="molecule type" value="Genomic_DNA"/>
</dbReference>
<keyword evidence="3" id="KW-1185">Reference proteome</keyword>
<evidence type="ECO:0000256" key="1">
    <source>
        <dbReference type="SAM" id="MobiDB-lite"/>
    </source>
</evidence>
<feature type="region of interest" description="Disordered" evidence="1">
    <location>
        <begin position="243"/>
        <end position="295"/>
    </location>
</feature>
<accession>A0A369JV04</accession>
<comment type="caution">
    <text evidence="2">The sequence shown here is derived from an EMBL/GenBank/DDBJ whole genome shotgun (WGS) entry which is preliminary data.</text>
</comment>
<feature type="compositionally biased region" description="Acidic residues" evidence="1">
    <location>
        <begin position="446"/>
        <end position="468"/>
    </location>
</feature>
<name>A0A369JV04_HYPMA</name>
<feature type="region of interest" description="Disordered" evidence="1">
    <location>
        <begin position="440"/>
        <end position="488"/>
    </location>
</feature>
<dbReference type="InParanoid" id="A0A369JV04"/>